<proteinExistence type="predicted"/>
<dbReference type="EMBL" id="CAGS01000432">
    <property type="protein sequence ID" value="CCF85363.1"/>
    <property type="molecule type" value="Genomic_DNA"/>
</dbReference>
<protein>
    <submittedName>
        <fullName evidence="2">Uncharacterized protein</fullName>
    </submittedName>
</protein>
<reference evidence="2 3" key="1">
    <citation type="journal article" date="2012" name="ISME J.">
        <title>Nitrification expanded: discovery, physiology and genomics of a nitrite-oxidizing bacterium from the phylum Chloroflexi.</title>
        <authorList>
            <person name="Sorokin D.Y."/>
            <person name="Lucker S."/>
            <person name="Vejmelkova D."/>
            <person name="Kostrikina N.A."/>
            <person name="Kleerebezem R."/>
            <person name="Rijpstra W.I."/>
            <person name="Damste J.S."/>
            <person name="Le Paslier D."/>
            <person name="Muyzer G."/>
            <person name="Wagner M."/>
            <person name="van Loosdrecht M.C."/>
            <person name="Daims H."/>
        </authorList>
    </citation>
    <scope>NUCLEOTIDE SEQUENCE [LARGE SCALE GENOMIC DNA]</scope>
    <source>
        <strain evidence="3">none</strain>
    </source>
</reference>
<keyword evidence="3" id="KW-1185">Reference proteome</keyword>
<evidence type="ECO:0000313" key="2">
    <source>
        <dbReference type="EMBL" id="CCF85363.1"/>
    </source>
</evidence>
<dbReference type="AlphaFoldDB" id="I4EL01"/>
<feature type="coiled-coil region" evidence="1">
    <location>
        <begin position="12"/>
        <end position="46"/>
    </location>
</feature>
<dbReference type="RefSeq" id="WP_008480214.1">
    <property type="nucleotide sequence ID" value="NZ_CAGS01000432.1"/>
</dbReference>
<name>I4EL01_9BACT</name>
<organism evidence="2 3">
    <name type="scientific">Nitrolancea hollandica Lb</name>
    <dbReference type="NCBI Taxonomy" id="1129897"/>
    <lineage>
        <taxon>Bacteria</taxon>
        <taxon>Pseudomonadati</taxon>
        <taxon>Thermomicrobiota</taxon>
        <taxon>Thermomicrobia</taxon>
        <taxon>Sphaerobacterales</taxon>
        <taxon>Sphaerobacterineae</taxon>
        <taxon>Sphaerobacteraceae</taxon>
        <taxon>Nitrolancea</taxon>
    </lineage>
</organism>
<dbReference type="Proteomes" id="UP000004221">
    <property type="component" value="Unassembled WGS sequence"/>
</dbReference>
<keyword evidence="1" id="KW-0175">Coiled coil</keyword>
<sequence>MGWLGWFSDVERDHYKMAYEQQVKQIQRLEDDLKVEKKAHQLTAQELARLRQSLGLGGPTMGQIWNRQADVRKMVAEVPPDIWEQAKKNVAEREKTNFIELIDQYYGKPFRELSQKADELAKTVADLKADDPRRQLVEVFREVLLSSHPDQVRRERERKEREYRNHACRTCHVDVREGYSSLYAYDDRGWEYLFCHLRCKYDYEKQHGFTFCRWKFAPTSES</sequence>
<evidence type="ECO:0000256" key="1">
    <source>
        <dbReference type="SAM" id="Coils"/>
    </source>
</evidence>
<accession>I4EL01</accession>
<gene>
    <name evidence="2" type="ORF">NITHO_4880008</name>
</gene>
<comment type="caution">
    <text evidence="2">The sequence shown here is derived from an EMBL/GenBank/DDBJ whole genome shotgun (WGS) entry which is preliminary data.</text>
</comment>
<evidence type="ECO:0000313" key="3">
    <source>
        <dbReference type="Proteomes" id="UP000004221"/>
    </source>
</evidence>